<accession>A0A1G7DIU5</accession>
<keyword evidence="6" id="KW-0813">Transport</keyword>
<keyword evidence="4 8" id="KW-1133">Transmembrane helix</keyword>
<dbReference type="InterPro" id="IPR050790">
    <property type="entry name" value="ExbB/TolQ_transport"/>
</dbReference>
<reference evidence="10 11" key="1">
    <citation type="submission" date="2016-10" db="EMBL/GenBank/DDBJ databases">
        <authorList>
            <person name="de Groot N.N."/>
        </authorList>
    </citation>
    <scope>NUCLEOTIDE SEQUENCE [LARGE SCALE GENOMIC DNA]</scope>
    <source>
        <strain evidence="10 11">ATCC 700224</strain>
    </source>
</reference>
<evidence type="ECO:0000313" key="11">
    <source>
        <dbReference type="Proteomes" id="UP000199412"/>
    </source>
</evidence>
<evidence type="ECO:0000256" key="7">
    <source>
        <dbReference type="SAM" id="MobiDB-lite"/>
    </source>
</evidence>
<dbReference type="AlphaFoldDB" id="A0A1G7DIU5"/>
<feature type="transmembrane region" description="Helical" evidence="8">
    <location>
        <begin position="158"/>
        <end position="178"/>
    </location>
</feature>
<dbReference type="Pfam" id="PF01618">
    <property type="entry name" value="MotA_ExbB"/>
    <property type="match status" value="1"/>
</dbReference>
<feature type="region of interest" description="Disordered" evidence="7">
    <location>
        <begin position="1"/>
        <end position="129"/>
    </location>
</feature>
<dbReference type="PANTHER" id="PTHR30625">
    <property type="entry name" value="PROTEIN TOLQ"/>
    <property type="match status" value="1"/>
</dbReference>
<evidence type="ECO:0000313" key="10">
    <source>
        <dbReference type="EMBL" id="SDE51451.1"/>
    </source>
</evidence>
<keyword evidence="6" id="KW-0653">Protein transport</keyword>
<protein>
    <submittedName>
        <fullName evidence="10">Biopolymer transport protein ExbB/TolQ</fullName>
    </submittedName>
</protein>
<keyword evidence="3 8" id="KW-0812">Transmembrane</keyword>
<evidence type="ECO:0000256" key="4">
    <source>
        <dbReference type="ARBA" id="ARBA00022989"/>
    </source>
</evidence>
<evidence type="ECO:0000256" key="2">
    <source>
        <dbReference type="ARBA" id="ARBA00022475"/>
    </source>
</evidence>
<evidence type="ECO:0000256" key="8">
    <source>
        <dbReference type="SAM" id="Phobius"/>
    </source>
</evidence>
<organism evidence="10 11">
    <name type="scientific">Rhodospira trueperi</name>
    <dbReference type="NCBI Taxonomy" id="69960"/>
    <lineage>
        <taxon>Bacteria</taxon>
        <taxon>Pseudomonadati</taxon>
        <taxon>Pseudomonadota</taxon>
        <taxon>Alphaproteobacteria</taxon>
        <taxon>Rhodospirillales</taxon>
        <taxon>Rhodospirillaceae</taxon>
        <taxon>Rhodospira</taxon>
    </lineage>
</organism>
<dbReference type="STRING" id="69960.SAMN05421720_107208"/>
<proteinExistence type="inferred from homology"/>
<dbReference type="GO" id="GO:0005886">
    <property type="term" value="C:plasma membrane"/>
    <property type="evidence" value="ECO:0007669"/>
    <property type="project" value="UniProtKB-SubCell"/>
</dbReference>
<keyword evidence="11" id="KW-1185">Reference proteome</keyword>
<keyword evidence="2" id="KW-1003">Cell membrane</keyword>
<evidence type="ECO:0000256" key="5">
    <source>
        <dbReference type="ARBA" id="ARBA00023136"/>
    </source>
</evidence>
<dbReference type="GO" id="GO:0017038">
    <property type="term" value="P:protein import"/>
    <property type="evidence" value="ECO:0007669"/>
    <property type="project" value="TreeGrafter"/>
</dbReference>
<evidence type="ECO:0000259" key="9">
    <source>
        <dbReference type="Pfam" id="PF01618"/>
    </source>
</evidence>
<feature type="compositionally biased region" description="Polar residues" evidence="7">
    <location>
        <begin position="1"/>
        <end position="10"/>
    </location>
</feature>
<dbReference type="Proteomes" id="UP000199412">
    <property type="component" value="Unassembled WGS sequence"/>
</dbReference>
<feature type="domain" description="MotA/TolQ/ExbB proton channel" evidence="9">
    <location>
        <begin position="216"/>
        <end position="337"/>
    </location>
</feature>
<name>A0A1G7DIU5_9PROT</name>
<feature type="compositionally biased region" description="Low complexity" evidence="7">
    <location>
        <begin position="12"/>
        <end position="32"/>
    </location>
</feature>
<evidence type="ECO:0000256" key="6">
    <source>
        <dbReference type="RuleBase" id="RU004057"/>
    </source>
</evidence>
<keyword evidence="5 8" id="KW-0472">Membrane</keyword>
<evidence type="ECO:0000256" key="1">
    <source>
        <dbReference type="ARBA" id="ARBA00004651"/>
    </source>
</evidence>
<feature type="region of interest" description="Disordered" evidence="7">
    <location>
        <begin position="350"/>
        <end position="376"/>
    </location>
</feature>
<dbReference type="PANTHER" id="PTHR30625:SF11">
    <property type="entry name" value="MOTA_TOLQ_EXBB PROTON CHANNEL DOMAIN-CONTAINING PROTEIN"/>
    <property type="match status" value="1"/>
</dbReference>
<comment type="similarity">
    <text evidence="6">Belongs to the exbB/tolQ family.</text>
</comment>
<feature type="compositionally biased region" description="Basic and acidic residues" evidence="7">
    <location>
        <begin position="350"/>
        <end position="369"/>
    </location>
</feature>
<sequence>MNEQDVSTTGLAADGPDAAGRTAPPTAGPAADDPVRANTPTGDGLANAEDPVQATTPTGDGLAGAEDPVQATTPTGDGLTGAEDPIQATTPTSDGLADAEAPVQATTPTGDGLTGAEDPGFPTALADPAPAADPTLLGVPLPEPVAQALKMLADGGPVVLILLGMSVVAVAIVLLKLWQFRTARLGQTRVARDALALYTVGRATEAIAIAGRCRSPVAQALARAIRGQIRGLPEAKVREEVLRTGAEALHTLRSWFRALEVIGSLAPLLGLFGTVLGMIEAFRQLEAAGNQVNPAILSGGIWEALLTTAVGLAVAIPVVAILNWMERRVDQVAHEMDTIVTRVFTEDLSHDAPGEHRRPHQEPSHDGSRRLAALGA</sequence>
<evidence type="ECO:0000256" key="3">
    <source>
        <dbReference type="ARBA" id="ARBA00022692"/>
    </source>
</evidence>
<dbReference type="InterPro" id="IPR002898">
    <property type="entry name" value="MotA_ExbB_proton_chnl"/>
</dbReference>
<dbReference type="RefSeq" id="WP_218128388.1">
    <property type="nucleotide sequence ID" value="NZ_FNAP01000007.1"/>
</dbReference>
<gene>
    <name evidence="10" type="ORF">SAMN05421720_107208</name>
</gene>
<feature type="transmembrane region" description="Helical" evidence="8">
    <location>
        <begin position="258"/>
        <end position="279"/>
    </location>
</feature>
<feature type="transmembrane region" description="Helical" evidence="8">
    <location>
        <begin position="299"/>
        <end position="322"/>
    </location>
</feature>
<dbReference type="EMBL" id="FNAP01000007">
    <property type="protein sequence ID" value="SDE51451.1"/>
    <property type="molecule type" value="Genomic_DNA"/>
</dbReference>
<comment type="subcellular location">
    <subcellularLocation>
        <location evidence="1">Cell membrane</location>
        <topology evidence="1">Multi-pass membrane protein</topology>
    </subcellularLocation>
    <subcellularLocation>
        <location evidence="6">Membrane</location>
        <topology evidence="6">Multi-pass membrane protein</topology>
    </subcellularLocation>
</comment>